<evidence type="ECO:0000313" key="3">
    <source>
        <dbReference type="EMBL" id="RPM19512.1"/>
    </source>
</evidence>
<comment type="caution">
    <text evidence="3">The sequence shown here is derived from an EMBL/GenBank/DDBJ whole genome shotgun (WGS) entry which is preliminary data.</text>
</comment>
<dbReference type="Proteomes" id="UP000253594">
    <property type="component" value="Unassembled WGS sequence"/>
</dbReference>
<reference evidence="3 6" key="3">
    <citation type="submission" date="2017-08" db="EMBL/GenBank/DDBJ databases">
        <authorList>
            <person name="Feschi L."/>
            <person name="Jeukens J."/>
            <person name="Emond-Rheault J.-G."/>
            <person name="Kukavica-Ibrulj I."/>
            <person name="Boyle B."/>
            <person name="Levesque R.C."/>
        </authorList>
    </citation>
    <scope>NUCLEOTIDE SEQUENCE [LARGE SCALE GENOMIC DNA]</scope>
    <source>
        <strain evidence="3 6">PA-W36</strain>
    </source>
</reference>
<reference evidence="3 6" key="5">
    <citation type="submission" date="2019-01" db="EMBL/GenBank/DDBJ databases">
        <title>The Pseudomonas aeruginosa pan-genome provides new insights on its population structure, horizontal gene transfer and pathogenicity.</title>
        <authorList>
            <person name="Freschi L."/>
            <person name="Vincent A.T."/>
            <person name="Jeukens J."/>
            <person name="Emond-Rheault J.-G."/>
            <person name="Kukavica-Ibrulj I."/>
            <person name="Dupont M.-J."/>
            <person name="Charette S.J."/>
            <person name="Boyle B."/>
            <person name="Levesque R.C."/>
        </authorList>
    </citation>
    <scope>NUCLEOTIDE SEQUENCE [LARGE SCALE GENOMIC DNA]</scope>
    <source>
        <strain evidence="3 6">PA-W36</strain>
    </source>
</reference>
<evidence type="ECO:0000313" key="4">
    <source>
        <dbReference type="Proteomes" id="UP000194857"/>
    </source>
</evidence>
<dbReference type="Proteomes" id="UP000284767">
    <property type="component" value="Unassembled WGS sequence"/>
</dbReference>
<reference evidence="4" key="1">
    <citation type="submission" date="2017-05" db="EMBL/GenBank/DDBJ databases">
        <authorList>
            <person name="Giani T."/>
            <person name="Arena F."/>
            <person name="Pollini S."/>
            <person name="Di Pilato V."/>
            <person name="D'Andrea M.M."/>
            <person name="Henrici De Angelis L."/>
            <person name="Bassetti M."/>
            <person name="Rossolini G.M."/>
        </authorList>
    </citation>
    <scope>NUCLEOTIDE SEQUENCE [LARGE SCALE GENOMIC DNA]</scope>
    <source>
        <strain evidence="4">S567_C10_BS</strain>
    </source>
</reference>
<dbReference type="EMBL" id="NSNE01000004">
    <property type="protein sequence ID" value="RPM19512.1"/>
    <property type="molecule type" value="Genomic_DNA"/>
</dbReference>
<gene>
    <name evidence="1" type="ORF">CAZ10_33210</name>
    <name evidence="2" type="ORF">DT376_29915</name>
    <name evidence="3" type="ORF">IPC1295_10155</name>
</gene>
<evidence type="ECO:0000313" key="5">
    <source>
        <dbReference type="Proteomes" id="UP000253594"/>
    </source>
</evidence>
<proteinExistence type="predicted"/>
<protein>
    <submittedName>
        <fullName evidence="3">Uncharacterized protein</fullName>
    </submittedName>
</protein>
<dbReference type="EMBL" id="QORE01001497">
    <property type="protein sequence ID" value="RCI71290.1"/>
    <property type="molecule type" value="Genomic_DNA"/>
</dbReference>
<evidence type="ECO:0000313" key="1">
    <source>
        <dbReference type="EMBL" id="OTI55482.1"/>
    </source>
</evidence>
<dbReference type="Proteomes" id="UP000194857">
    <property type="component" value="Unassembled WGS sequence"/>
</dbReference>
<name>A0A2V3GUF5_PSEAI</name>
<evidence type="ECO:0000313" key="6">
    <source>
        <dbReference type="Proteomes" id="UP000284767"/>
    </source>
</evidence>
<dbReference type="KEGG" id="paeb:NCGM1900_0326"/>
<evidence type="ECO:0000313" key="2">
    <source>
        <dbReference type="EMBL" id="RCI71290.1"/>
    </source>
</evidence>
<accession>A0A2V3GUF5</accession>
<dbReference type="EMBL" id="NFFZ01000028">
    <property type="protein sequence ID" value="OTI55482.1"/>
    <property type="molecule type" value="Genomic_DNA"/>
</dbReference>
<sequence>MDSHSIEPVRCMETGCARPFLRKLRLQAEAKLKVSQPPGRLGQVRVSCPKETTREHPQSSSSATRLACSIPYWPHLSFCARGAPVIIEPQQVKRAPETAKPQQ</sequence>
<reference evidence="2 5" key="4">
    <citation type="submission" date="2018-07" db="EMBL/GenBank/DDBJ databases">
        <title>Mechanisms of high-level aminoglycoside resistance among Gram-negative pathogens in Brazil.</title>
        <authorList>
            <person name="Ballaben A.S."/>
            <person name="Darini A.L.C."/>
            <person name="Doi Y."/>
        </authorList>
    </citation>
    <scope>NUCLEOTIDE SEQUENCE [LARGE SCALE GENOMIC DNA]</scope>
    <source>
        <strain evidence="2 5">B2-305</strain>
    </source>
</reference>
<dbReference type="AlphaFoldDB" id="A0A2V3GUF5"/>
<organism evidence="3 6">
    <name type="scientific">Pseudomonas aeruginosa</name>
    <dbReference type="NCBI Taxonomy" id="287"/>
    <lineage>
        <taxon>Bacteria</taxon>
        <taxon>Pseudomonadati</taxon>
        <taxon>Pseudomonadota</taxon>
        <taxon>Gammaproteobacteria</taxon>
        <taxon>Pseudomonadales</taxon>
        <taxon>Pseudomonadaceae</taxon>
        <taxon>Pseudomonas</taxon>
    </lineage>
</organism>
<reference evidence="1" key="2">
    <citation type="submission" date="2017-05" db="EMBL/GenBank/DDBJ databases">
        <authorList>
            <person name="Song R."/>
            <person name="Chenine A.L."/>
            <person name="Ruprecht R.M."/>
        </authorList>
    </citation>
    <scope>NUCLEOTIDE SEQUENCE [LARGE SCALE GENOMIC DNA]</scope>
    <source>
        <strain evidence="1">S567_C10_BS</strain>
    </source>
</reference>